<dbReference type="PATRIC" id="fig|1618650.3.peg.351"/>
<comment type="caution">
    <text evidence="2">The sequence shown here is derived from an EMBL/GenBank/DDBJ whole genome shotgun (WGS) entry which is preliminary data.</text>
</comment>
<reference evidence="2 3" key="1">
    <citation type="journal article" date="2015" name="Nature">
        <title>rRNA introns, odd ribosomes, and small enigmatic genomes across a large radiation of phyla.</title>
        <authorList>
            <person name="Brown C.T."/>
            <person name="Hug L.A."/>
            <person name="Thomas B.C."/>
            <person name="Sharon I."/>
            <person name="Castelle C.J."/>
            <person name="Singh A."/>
            <person name="Wilkins M.J."/>
            <person name="Williams K.H."/>
            <person name="Banfield J.F."/>
        </authorList>
    </citation>
    <scope>NUCLEOTIDE SEQUENCE [LARGE SCALE GENOMIC DNA]</scope>
</reference>
<sequence length="271" mass="29640">MKKPRILIPSATHSDQGPCVFMKLSYIRALEEAGALLIITGRPHETADFDALIELADGLLLAGGVDVEPHLYGKKECPHCGEIDTERDLLELELLKRAERKGIPIFGICRGIQTMNVHTGGTLFRDLSDEHPSDIVHDRHNNPSRGTIAHDVEITPGTRLSAITGLEKTGVNSLHHQGIDRLGEGLRVSATAPDGLIEGIERPELPFWIGVQWHPEELTADAAWKKLFSAFVDAAKNAGVRGEAEAITNSEYSSPMLSTEADRQKDAHLTK</sequence>
<evidence type="ECO:0000313" key="3">
    <source>
        <dbReference type="Proteomes" id="UP000034290"/>
    </source>
</evidence>
<dbReference type="GO" id="GO:0005829">
    <property type="term" value="C:cytosol"/>
    <property type="evidence" value="ECO:0007669"/>
    <property type="project" value="TreeGrafter"/>
</dbReference>
<dbReference type="Pfam" id="PF07722">
    <property type="entry name" value="Peptidase_C26"/>
    <property type="match status" value="1"/>
</dbReference>
<dbReference type="CDD" id="cd01745">
    <property type="entry name" value="GATase1_2"/>
    <property type="match status" value="1"/>
</dbReference>
<dbReference type="AlphaFoldDB" id="A0A0G2A578"/>
<dbReference type="InterPro" id="IPR029062">
    <property type="entry name" value="Class_I_gatase-like"/>
</dbReference>
<evidence type="ECO:0000256" key="1">
    <source>
        <dbReference type="SAM" id="MobiDB-lite"/>
    </source>
</evidence>
<dbReference type="PANTHER" id="PTHR43235">
    <property type="entry name" value="GLUTAMINE AMIDOTRANSFERASE PB2B2.05-RELATED"/>
    <property type="match status" value="1"/>
</dbReference>
<dbReference type="PROSITE" id="PS51273">
    <property type="entry name" value="GATASE_TYPE_1"/>
    <property type="match status" value="1"/>
</dbReference>
<feature type="compositionally biased region" description="Basic and acidic residues" evidence="1">
    <location>
        <begin position="260"/>
        <end position="271"/>
    </location>
</feature>
<organism evidence="2 3">
    <name type="scientific">Candidatus Giovannonibacteria bacterium GW2011_GWA2_53_7</name>
    <dbReference type="NCBI Taxonomy" id="1618650"/>
    <lineage>
        <taxon>Bacteria</taxon>
        <taxon>Candidatus Giovannoniibacteriota</taxon>
    </lineage>
</organism>
<dbReference type="GO" id="GO:0016811">
    <property type="term" value="F:hydrolase activity, acting on carbon-nitrogen (but not peptide) bonds, in linear amides"/>
    <property type="evidence" value="ECO:0007669"/>
    <property type="project" value="InterPro"/>
</dbReference>
<feature type="region of interest" description="Disordered" evidence="1">
    <location>
        <begin position="251"/>
        <end position="271"/>
    </location>
</feature>
<name>A0A0G2A578_9BACT</name>
<dbReference type="InterPro" id="IPR044668">
    <property type="entry name" value="PuuD-like"/>
</dbReference>
<proteinExistence type="predicted"/>
<dbReference type="InterPro" id="IPR011697">
    <property type="entry name" value="Peptidase_C26"/>
</dbReference>
<dbReference type="PANTHER" id="PTHR43235:SF1">
    <property type="entry name" value="GLUTAMINE AMIDOTRANSFERASE PB2B2.05-RELATED"/>
    <property type="match status" value="1"/>
</dbReference>
<dbReference type="EMBL" id="LCRM01000033">
    <property type="protein sequence ID" value="KKW36077.1"/>
    <property type="molecule type" value="Genomic_DNA"/>
</dbReference>
<dbReference type="GO" id="GO:0016740">
    <property type="term" value="F:transferase activity"/>
    <property type="evidence" value="ECO:0007669"/>
    <property type="project" value="UniProtKB-KW"/>
</dbReference>
<keyword evidence="2" id="KW-0315">Glutamine amidotransferase</keyword>
<evidence type="ECO:0000313" key="2">
    <source>
        <dbReference type="EMBL" id="KKW36077.1"/>
    </source>
</evidence>
<protein>
    <submittedName>
        <fullName evidence="2">Glutamine amidotransferase class-I domain protein</fullName>
    </submittedName>
</protein>
<dbReference type="Proteomes" id="UP000034290">
    <property type="component" value="Unassembled WGS sequence"/>
</dbReference>
<dbReference type="SUPFAM" id="SSF52317">
    <property type="entry name" value="Class I glutamine amidotransferase-like"/>
    <property type="match status" value="1"/>
</dbReference>
<keyword evidence="2" id="KW-0808">Transferase</keyword>
<gene>
    <name evidence="2" type="ORF">UY81_C0033G0004</name>
</gene>
<dbReference type="Gene3D" id="3.40.50.880">
    <property type="match status" value="1"/>
</dbReference>
<accession>A0A0G2A578</accession>